<dbReference type="SMART" id="SM00980">
    <property type="entry name" value="THAP"/>
    <property type="match status" value="1"/>
</dbReference>
<evidence type="ECO:0000256" key="5">
    <source>
        <dbReference type="PROSITE-ProRule" id="PRU00309"/>
    </source>
</evidence>
<keyword evidence="4 5" id="KW-0238">DNA-binding</keyword>
<dbReference type="Pfam" id="PF05485">
    <property type="entry name" value="THAP"/>
    <property type="match status" value="1"/>
</dbReference>
<evidence type="ECO:0000313" key="7">
    <source>
        <dbReference type="EMBL" id="JAP83510.1"/>
    </source>
</evidence>
<accession>A0A131YYC9</accession>
<dbReference type="SUPFAM" id="SSF57716">
    <property type="entry name" value="Glucocorticoid receptor-like (DNA-binding domain)"/>
    <property type="match status" value="1"/>
</dbReference>
<evidence type="ECO:0000256" key="4">
    <source>
        <dbReference type="ARBA" id="ARBA00023125"/>
    </source>
</evidence>
<evidence type="ECO:0000256" key="2">
    <source>
        <dbReference type="ARBA" id="ARBA00022771"/>
    </source>
</evidence>
<evidence type="ECO:0000259" key="6">
    <source>
        <dbReference type="PROSITE" id="PS50950"/>
    </source>
</evidence>
<dbReference type="InterPro" id="IPR006612">
    <property type="entry name" value="THAP_Znf"/>
</dbReference>
<dbReference type="GO" id="GO:0008270">
    <property type="term" value="F:zinc ion binding"/>
    <property type="evidence" value="ECO:0007669"/>
    <property type="project" value="UniProtKB-KW"/>
</dbReference>
<dbReference type="PANTHER" id="PTHR46600:SF11">
    <property type="entry name" value="THAP DOMAIN-CONTAINING PROTEIN 10"/>
    <property type="match status" value="1"/>
</dbReference>
<reference evidence="7" key="1">
    <citation type="journal article" date="2016" name="Ticks Tick Borne Dis.">
        <title>De novo assembly and annotation of the salivary gland transcriptome of Rhipicephalus appendiculatus male and female ticks during blood feeding.</title>
        <authorList>
            <person name="de Castro M.H."/>
            <person name="de Klerk D."/>
            <person name="Pienaar R."/>
            <person name="Latif A.A."/>
            <person name="Rees D.J."/>
            <person name="Mans B.J."/>
        </authorList>
    </citation>
    <scope>NUCLEOTIDE SEQUENCE</scope>
    <source>
        <tissue evidence="7">Salivary glands</tissue>
    </source>
</reference>
<dbReference type="EMBL" id="GEDV01005047">
    <property type="protein sequence ID" value="JAP83510.1"/>
    <property type="molecule type" value="Transcribed_RNA"/>
</dbReference>
<name>A0A131YYC9_RHIAP</name>
<dbReference type="AlphaFoldDB" id="A0A131YYC9"/>
<evidence type="ECO:0000256" key="3">
    <source>
        <dbReference type="ARBA" id="ARBA00022833"/>
    </source>
</evidence>
<protein>
    <recommendedName>
        <fullName evidence="6">THAP-type domain-containing protein</fullName>
    </recommendedName>
</protein>
<dbReference type="PANTHER" id="PTHR46600">
    <property type="entry name" value="THAP DOMAIN-CONTAINING"/>
    <property type="match status" value="1"/>
</dbReference>
<keyword evidence="3" id="KW-0862">Zinc</keyword>
<dbReference type="InterPro" id="IPR026516">
    <property type="entry name" value="THAP1/10"/>
</dbReference>
<keyword evidence="2 5" id="KW-0863">Zinc-finger</keyword>
<keyword evidence="1" id="KW-0479">Metal-binding</keyword>
<evidence type="ECO:0000256" key="1">
    <source>
        <dbReference type="ARBA" id="ARBA00022723"/>
    </source>
</evidence>
<dbReference type="GO" id="GO:0043565">
    <property type="term" value="F:sequence-specific DNA binding"/>
    <property type="evidence" value="ECO:0007669"/>
    <property type="project" value="InterPro"/>
</dbReference>
<sequence length="194" mass="21477">MRCCVHGCHNSLRNTASKVPKIKFYAFPWRLYEKERRERWIHAVRQANPQGGLWQPVQRKSRICSTHFVGNEISTVAKDPAYIPTIFPACDTKSDGVALPKKLERSRRRKERASAAAGGPPINFVTSGKAFEEEFRFSITEWRIACASVVTQTEEDQGSGCCTLFLSVLSGGSACTQVCHSDNADAAVQAVPTT</sequence>
<feature type="domain" description="THAP-type" evidence="6">
    <location>
        <begin position="1"/>
        <end position="87"/>
    </location>
</feature>
<dbReference type="PROSITE" id="PS50950">
    <property type="entry name" value="ZF_THAP"/>
    <property type="match status" value="1"/>
</dbReference>
<organism evidence="7">
    <name type="scientific">Rhipicephalus appendiculatus</name>
    <name type="common">Brown ear tick</name>
    <dbReference type="NCBI Taxonomy" id="34631"/>
    <lineage>
        <taxon>Eukaryota</taxon>
        <taxon>Metazoa</taxon>
        <taxon>Ecdysozoa</taxon>
        <taxon>Arthropoda</taxon>
        <taxon>Chelicerata</taxon>
        <taxon>Arachnida</taxon>
        <taxon>Acari</taxon>
        <taxon>Parasitiformes</taxon>
        <taxon>Ixodida</taxon>
        <taxon>Ixodoidea</taxon>
        <taxon>Ixodidae</taxon>
        <taxon>Rhipicephalinae</taxon>
        <taxon>Rhipicephalus</taxon>
        <taxon>Rhipicephalus</taxon>
    </lineage>
</organism>
<proteinExistence type="predicted"/>